<dbReference type="CDD" id="cd00265">
    <property type="entry name" value="MADS_MEF2_like"/>
    <property type="match status" value="1"/>
</dbReference>
<evidence type="ECO:0000256" key="1">
    <source>
        <dbReference type="ARBA" id="ARBA00004123"/>
    </source>
</evidence>
<dbReference type="PANTHER" id="PTHR11945">
    <property type="entry name" value="MADS BOX PROTEIN"/>
    <property type="match status" value="1"/>
</dbReference>
<comment type="subcellular location">
    <subcellularLocation>
        <location evidence="1">Nucleus</location>
    </subcellularLocation>
</comment>
<keyword evidence="8" id="KW-1185">Reference proteome</keyword>
<dbReference type="InterPro" id="IPR002100">
    <property type="entry name" value="TF_MADSbox"/>
</dbReference>
<evidence type="ECO:0000313" key="7">
    <source>
        <dbReference type="EMBL" id="KAL1544337.1"/>
    </source>
</evidence>
<keyword evidence="5" id="KW-0539">Nucleus</keyword>
<evidence type="ECO:0000259" key="6">
    <source>
        <dbReference type="PROSITE" id="PS50066"/>
    </source>
</evidence>
<evidence type="ECO:0000313" key="8">
    <source>
        <dbReference type="Proteomes" id="UP001567538"/>
    </source>
</evidence>
<keyword evidence="4" id="KW-0804">Transcription</keyword>
<dbReference type="GO" id="GO:0005634">
    <property type="term" value="C:nucleus"/>
    <property type="evidence" value="ECO:0007669"/>
    <property type="project" value="UniProtKB-SubCell"/>
</dbReference>
<protein>
    <submittedName>
        <fullName evidence="7">Agamous-like MADS-box protein AGL62</fullName>
    </submittedName>
</protein>
<dbReference type="InterPro" id="IPR033896">
    <property type="entry name" value="MEF2-like_N"/>
</dbReference>
<dbReference type="EMBL" id="JBEAFC010000008">
    <property type="protein sequence ID" value="KAL1544337.1"/>
    <property type="molecule type" value="Genomic_DNA"/>
</dbReference>
<evidence type="ECO:0000256" key="2">
    <source>
        <dbReference type="ARBA" id="ARBA00023015"/>
    </source>
</evidence>
<dbReference type="FunFam" id="3.40.1810.10:FF:000006">
    <property type="entry name" value="Agamous-like MADS-box protein AGL62"/>
    <property type="match status" value="1"/>
</dbReference>
<dbReference type="Gene3D" id="3.40.1810.10">
    <property type="entry name" value="Transcription factor, MADS-box"/>
    <property type="match status" value="1"/>
</dbReference>
<dbReference type="SMART" id="SM00432">
    <property type="entry name" value="MADS"/>
    <property type="match status" value="1"/>
</dbReference>
<dbReference type="Pfam" id="PF00319">
    <property type="entry name" value="SRF-TF"/>
    <property type="match status" value="1"/>
</dbReference>
<dbReference type="PANTHER" id="PTHR11945:SF723">
    <property type="entry name" value="AGAMOUS-LIKE MADS-BOX PROTEIN AGL62"/>
    <property type="match status" value="1"/>
</dbReference>
<organism evidence="7 8">
    <name type="scientific">Salvia divinorum</name>
    <name type="common">Maria pastora</name>
    <name type="synonym">Diviner's sage</name>
    <dbReference type="NCBI Taxonomy" id="28513"/>
    <lineage>
        <taxon>Eukaryota</taxon>
        <taxon>Viridiplantae</taxon>
        <taxon>Streptophyta</taxon>
        <taxon>Embryophyta</taxon>
        <taxon>Tracheophyta</taxon>
        <taxon>Spermatophyta</taxon>
        <taxon>Magnoliopsida</taxon>
        <taxon>eudicotyledons</taxon>
        <taxon>Gunneridae</taxon>
        <taxon>Pentapetalae</taxon>
        <taxon>asterids</taxon>
        <taxon>lamiids</taxon>
        <taxon>Lamiales</taxon>
        <taxon>Lamiaceae</taxon>
        <taxon>Nepetoideae</taxon>
        <taxon>Mentheae</taxon>
        <taxon>Salviinae</taxon>
        <taxon>Salvia</taxon>
        <taxon>Salvia subgen. Calosphace</taxon>
    </lineage>
</organism>
<keyword evidence="2" id="KW-0805">Transcription regulation</keyword>
<dbReference type="PROSITE" id="PS50066">
    <property type="entry name" value="MADS_BOX_2"/>
    <property type="match status" value="1"/>
</dbReference>
<comment type="caution">
    <text evidence="7">The sequence shown here is derived from an EMBL/GenBank/DDBJ whole genome shotgun (WGS) entry which is preliminary data.</text>
</comment>
<dbReference type="InterPro" id="IPR036879">
    <property type="entry name" value="TF_MADSbox_sf"/>
</dbReference>
<proteinExistence type="predicted"/>
<dbReference type="PRINTS" id="PR00404">
    <property type="entry name" value="MADSDOMAIN"/>
</dbReference>
<dbReference type="AlphaFoldDB" id="A0ABD1GK10"/>
<gene>
    <name evidence="7" type="ORF">AAHA92_21205</name>
</gene>
<sequence>MVILKASGGKKTTQGRKKIEIKKIESLSNRQVTFSKRRLGLFKKASELCILCGAEIAIIVHSLGKRVFSFGHRSTDAVIDRYLGGGDNESRDAAPAVNTSEFNRHYSKVSKELELEKKRRDEIEETKRAAGGGGGWDVFWWNQGVEEMELDELEEYAMALDELLKNTDLRANDLMISHLLPPAVASASASSTLTMQNPNATAFDNAAAGLFGTQNQMGNNFDYENFIAPNQGLDMVAFEGKTSPAWLNY</sequence>
<evidence type="ECO:0000256" key="3">
    <source>
        <dbReference type="ARBA" id="ARBA00023125"/>
    </source>
</evidence>
<reference evidence="7 8" key="1">
    <citation type="submission" date="2024-06" db="EMBL/GenBank/DDBJ databases">
        <title>A chromosome level genome sequence of Diviner's sage (Salvia divinorum).</title>
        <authorList>
            <person name="Ford S.A."/>
            <person name="Ro D.-K."/>
            <person name="Ness R.W."/>
            <person name="Phillips M.A."/>
        </authorList>
    </citation>
    <scope>NUCLEOTIDE SEQUENCE [LARGE SCALE GENOMIC DNA]</scope>
    <source>
        <strain evidence="7">SAF-2024a</strain>
        <tissue evidence="7">Leaf</tissue>
    </source>
</reference>
<dbReference type="Proteomes" id="UP001567538">
    <property type="component" value="Unassembled WGS sequence"/>
</dbReference>
<accession>A0ABD1GK10</accession>
<feature type="domain" description="MADS-box" evidence="6">
    <location>
        <begin position="14"/>
        <end position="74"/>
    </location>
</feature>
<dbReference type="SUPFAM" id="SSF55455">
    <property type="entry name" value="SRF-like"/>
    <property type="match status" value="1"/>
</dbReference>
<evidence type="ECO:0000256" key="4">
    <source>
        <dbReference type="ARBA" id="ARBA00023163"/>
    </source>
</evidence>
<keyword evidence="3" id="KW-0238">DNA-binding</keyword>
<dbReference type="GO" id="GO:0003677">
    <property type="term" value="F:DNA binding"/>
    <property type="evidence" value="ECO:0007669"/>
    <property type="project" value="UniProtKB-KW"/>
</dbReference>
<name>A0ABD1GK10_SALDI</name>
<evidence type="ECO:0000256" key="5">
    <source>
        <dbReference type="ARBA" id="ARBA00023242"/>
    </source>
</evidence>